<evidence type="ECO:0000313" key="4">
    <source>
        <dbReference type="Proteomes" id="UP000650511"/>
    </source>
</evidence>
<proteinExistence type="predicted"/>
<evidence type="ECO:0000256" key="1">
    <source>
        <dbReference type="SAM" id="Phobius"/>
    </source>
</evidence>
<feature type="chain" id="PRO_5035315971" evidence="2">
    <location>
        <begin position="30"/>
        <end position="348"/>
    </location>
</feature>
<reference evidence="3" key="2">
    <citation type="submission" date="2020-09" db="EMBL/GenBank/DDBJ databases">
        <authorList>
            <person name="Sun Q."/>
            <person name="Zhou Y."/>
        </authorList>
    </citation>
    <scope>NUCLEOTIDE SEQUENCE</scope>
    <source>
        <strain evidence="3">CGMCC 1.14988</strain>
    </source>
</reference>
<keyword evidence="2" id="KW-0732">Signal</keyword>
<name>A0A8J3ABB6_9ACTN</name>
<evidence type="ECO:0000313" key="3">
    <source>
        <dbReference type="EMBL" id="GGI02927.1"/>
    </source>
</evidence>
<dbReference type="Proteomes" id="UP000650511">
    <property type="component" value="Unassembled WGS sequence"/>
</dbReference>
<feature type="transmembrane region" description="Helical" evidence="1">
    <location>
        <begin position="246"/>
        <end position="265"/>
    </location>
</feature>
<feature type="transmembrane region" description="Helical" evidence="1">
    <location>
        <begin position="192"/>
        <end position="211"/>
    </location>
</feature>
<keyword evidence="1" id="KW-1133">Transmembrane helix</keyword>
<keyword evidence="1" id="KW-0812">Transmembrane</keyword>
<dbReference type="AlphaFoldDB" id="A0A8J3ABB6"/>
<feature type="transmembrane region" description="Helical" evidence="1">
    <location>
        <begin position="277"/>
        <end position="298"/>
    </location>
</feature>
<dbReference type="RefSeq" id="WP_130648247.1">
    <property type="nucleotide sequence ID" value="NZ_BMHA01000001.1"/>
</dbReference>
<keyword evidence="4" id="KW-1185">Reference proteome</keyword>
<gene>
    <name evidence="3" type="ORF">GCM10011354_02020</name>
</gene>
<comment type="caution">
    <text evidence="3">The sequence shown here is derived from an EMBL/GenBank/DDBJ whole genome shotgun (WGS) entry which is preliminary data.</text>
</comment>
<feature type="transmembrane region" description="Helical" evidence="1">
    <location>
        <begin position="310"/>
        <end position="331"/>
    </location>
</feature>
<reference evidence="3" key="1">
    <citation type="journal article" date="2014" name="Int. J. Syst. Evol. Microbiol.">
        <title>Complete genome sequence of Corynebacterium casei LMG S-19264T (=DSM 44701T), isolated from a smear-ripened cheese.</title>
        <authorList>
            <consortium name="US DOE Joint Genome Institute (JGI-PGF)"/>
            <person name="Walter F."/>
            <person name="Albersmeier A."/>
            <person name="Kalinowski J."/>
            <person name="Ruckert C."/>
        </authorList>
    </citation>
    <scope>NUCLEOTIDE SEQUENCE</scope>
    <source>
        <strain evidence="3">CGMCC 1.14988</strain>
    </source>
</reference>
<protein>
    <submittedName>
        <fullName evidence="3">Uncharacterized protein</fullName>
    </submittedName>
</protein>
<keyword evidence="1" id="KW-0472">Membrane</keyword>
<organism evidence="3 4">
    <name type="scientific">Egicoccus halophilus</name>
    <dbReference type="NCBI Taxonomy" id="1670830"/>
    <lineage>
        <taxon>Bacteria</taxon>
        <taxon>Bacillati</taxon>
        <taxon>Actinomycetota</taxon>
        <taxon>Nitriliruptoria</taxon>
        <taxon>Egicoccales</taxon>
        <taxon>Egicoccaceae</taxon>
        <taxon>Egicoccus</taxon>
    </lineage>
</organism>
<accession>A0A8J3ABB6</accession>
<dbReference type="OrthoDB" id="5241181at2"/>
<feature type="signal peptide" evidence="2">
    <location>
        <begin position="1"/>
        <end position="29"/>
    </location>
</feature>
<feature type="transmembrane region" description="Helical" evidence="1">
    <location>
        <begin position="218"/>
        <end position="240"/>
    </location>
</feature>
<evidence type="ECO:0000256" key="2">
    <source>
        <dbReference type="SAM" id="SignalP"/>
    </source>
</evidence>
<dbReference type="EMBL" id="BMHA01000001">
    <property type="protein sequence ID" value="GGI02927.1"/>
    <property type="molecule type" value="Genomic_DNA"/>
</dbReference>
<sequence length="348" mass="35542">MTASDARRPFRLVVLVGLLLVTFAGPAAADPAGPTNYDSVVTAVEPDDAPFEVEVLGGDAFLVLHAEPDVRVEVPGYEDEPYVRFEADGTVLVNERSPARWLNDARYGELEVDLPTIADAQAEPVFVVVADDGTYAWHDHRIHFMSPTLPAQVDPGAGTPQPVMDWTVPLVVDGQPMAVEGTLRWIPGPSPLVPGLLVVAALAAAAAVVVGSPRVAPALAGAGALLALGVALTKTIGLPAGADAEPMLLVLPGLTLVLLGVGQLLDRRSAGSDPRAALIAAAAGIPLLVWAVLQLGALTRPIVPGPLPVGAVRLAVAVTAAAGLASLGTLARGVLAATSLDPSVDAAR</sequence>